<accession>A0A448XN63</accession>
<evidence type="ECO:0000313" key="1">
    <source>
        <dbReference type="EMBL" id="VEL40776.1"/>
    </source>
</evidence>
<dbReference type="Proteomes" id="UP000784294">
    <property type="component" value="Unassembled WGS sequence"/>
</dbReference>
<proteinExistence type="predicted"/>
<evidence type="ECO:0000313" key="2">
    <source>
        <dbReference type="Proteomes" id="UP000784294"/>
    </source>
</evidence>
<organism evidence="1 2">
    <name type="scientific">Protopolystoma xenopodis</name>
    <dbReference type="NCBI Taxonomy" id="117903"/>
    <lineage>
        <taxon>Eukaryota</taxon>
        <taxon>Metazoa</taxon>
        <taxon>Spiralia</taxon>
        <taxon>Lophotrochozoa</taxon>
        <taxon>Platyhelminthes</taxon>
        <taxon>Monogenea</taxon>
        <taxon>Polyopisthocotylea</taxon>
        <taxon>Polystomatidea</taxon>
        <taxon>Polystomatidae</taxon>
        <taxon>Protopolystoma</taxon>
    </lineage>
</organism>
<dbReference type="EMBL" id="CAAALY010266411">
    <property type="protein sequence ID" value="VEL40776.1"/>
    <property type="molecule type" value="Genomic_DNA"/>
</dbReference>
<comment type="caution">
    <text evidence="1">The sequence shown here is derived from an EMBL/GenBank/DDBJ whole genome shotgun (WGS) entry which is preliminary data.</text>
</comment>
<reference evidence="1" key="1">
    <citation type="submission" date="2018-11" db="EMBL/GenBank/DDBJ databases">
        <authorList>
            <consortium name="Pathogen Informatics"/>
        </authorList>
    </citation>
    <scope>NUCLEOTIDE SEQUENCE</scope>
</reference>
<dbReference type="AlphaFoldDB" id="A0A448XN63"/>
<sequence length="147" mass="16147">MQTNDYAEACADSLICLCASARPHSGQARPIRANFTFFGPANSSNSPETSKLAKASLVEKNRLADFGSGSCHNLVRRRHDAIDTSEQVYSDPVWVPYNQQKRLHTGSAASKSCSHQFWPKKPLAKQTDAKVIGIVRPICFVQTAVLK</sequence>
<gene>
    <name evidence="1" type="ORF">PXEA_LOCUS34216</name>
</gene>
<name>A0A448XN63_9PLAT</name>
<keyword evidence="2" id="KW-1185">Reference proteome</keyword>
<protein>
    <submittedName>
        <fullName evidence="1">Uncharacterized protein</fullName>
    </submittedName>
</protein>